<dbReference type="InterPro" id="IPR004000">
    <property type="entry name" value="Actin"/>
</dbReference>
<reference evidence="3" key="1">
    <citation type="submission" date="2023-10" db="EMBL/GenBank/DDBJ databases">
        <authorList>
            <person name="Chen Y."/>
            <person name="Shah S."/>
            <person name="Dougan E. K."/>
            <person name="Thang M."/>
            <person name="Chan C."/>
        </authorList>
    </citation>
    <scope>NUCLEOTIDE SEQUENCE [LARGE SCALE GENOMIC DNA]</scope>
</reference>
<sequence>MGVEEVAALVVDSGSGLCKASFSGDDASRAVFPSIVGRPKMPGILVGMDQKDSDVVGEAQSKRGVLSLKYPVEHGIVANLDDMENMWHHTFYNELRAAPDGHPVLIAEAALNLKANRVRMTQIMFEAFNVPVKYVAIQAGDALTHAILRLDLAGRDLTEYLMKILDVRGYSFTTKAGREIVRDVTEKLCYVALDVDAEMKFATEVSDKEKVLFQPSFVGKEASGIHDTTCQSIMQCDVDLRKDLYANMVVSGGAAMFPGIAERMVKKLHALAPWTMKIKVAAAPERKYAAWIGGSMFSSLSTFPEVARS</sequence>
<evidence type="ECO:0000256" key="1">
    <source>
        <dbReference type="ARBA" id="ARBA00049360"/>
    </source>
</evidence>
<dbReference type="Proteomes" id="UP001189429">
    <property type="component" value="Unassembled WGS sequence"/>
</dbReference>
<gene>
    <name evidence="3" type="ORF">PCOR1329_LOCUS52444</name>
</gene>
<protein>
    <recommendedName>
        <fullName evidence="5">Actin</fullName>
    </recommendedName>
</protein>
<comment type="similarity">
    <text evidence="2">Belongs to the actin family.</text>
</comment>
<dbReference type="PRINTS" id="PR00190">
    <property type="entry name" value="ACTIN"/>
</dbReference>
<dbReference type="InterPro" id="IPR043129">
    <property type="entry name" value="ATPase_NBD"/>
</dbReference>
<evidence type="ECO:0000313" key="4">
    <source>
        <dbReference type="Proteomes" id="UP001189429"/>
    </source>
</evidence>
<keyword evidence="4" id="KW-1185">Reference proteome</keyword>
<dbReference type="Gene3D" id="3.90.640.10">
    <property type="entry name" value="Actin, Chain A, domain 4"/>
    <property type="match status" value="1"/>
</dbReference>
<dbReference type="SUPFAM" id="SSF53067">
    <property type="entry name" value="Actin-like ATPase domain"/>
    <property type="match status" value="2"/>
</dbReference>
<evidence type="ECO:0000313" key="3">
    <source>
        <dbReference type="EMBL" id="CAK0864615.1"/>
    </source>
</evidence>
<evidence type="ECO:0008006" key="5">
    <source>
        <dbReference type="Google" id="ProtNLM"/>
    </source>
</evidence>
<proteinExistence type="inferred from homology"/>
<name>A0ABN9UWU2_9DINO</name>
<dbReference type="EMBL" id="CAUYUJ010016382">
    <property type="protein sequence ID" value="CAK0864615.1"/>
    <property type="molecule type" value="Genomic_DNA"/>
</dbReference>
<dbReference type="PANTHER" id="PTHR11937">
    <property type="entry name" value="ACTIN"/>
    <property type="match status" value="1"/>
</dbReference>
<dbReference type="Gene3D" id="3.30.420.40">
    <property type="match status" value="2"/>
</dbReference>
<dbReference type="Pfam" id="PF00022">
    <property type="entry name" value="Actin"/>
    <property type="match status" value="2"/>
</dbReference>
<comment type="catalytic activity">
    <reaction evidence="1">
        <text>ATP + H2O = ADP + phosphate + H(+)</text>
        <dbReference type="Rhea" id="RHEA:13065"/>
        <dbReference type="ChEBI" id="CHEBI:15377"/>
        <dbReference type="ChEBI" id="CHEBI:15378"/>
        <dbReference type="ChEBI" id="CHEBI:30616"/>
        <dbReference type="ChEBI" id="CHEBI:43474"/>
        <dbReference type="ChEBI" id="CHEBI:456216"/>
    </reaction>
</comment>
<accession>A0ABN9UWU2</accession>
<organism evidence="3 4">
    <name type="scientific">Prorocentrum cordatum</name>
    <dbReference type="NCBI Taxonomy" id="2364126"/>
    <lineage>
        <taxon>Eukaryota</taxon>
        <taxon>Sar</taxon>
        <taxon>Alveolata</taxon>
        <taxon>Dinophyceae</taxon>
        <taxon>Prorocentrales</taxon>
        <taxon>Prorocentraceae</taxon>
        <taxon>Prorocentrum</taxon>
    </lineage>
</organism>
<comment type="caution">
    <text evidence="3">The sequence shown here is derived from an EMBL/GenBank/DDBJ whole genome shotgun (WGS) entry which is preliminary data.</text>
</comment>
<evidence type="ECO:0000256" key="2">
    <source>
        <dbReference type="RuleBase" id="RU000487"/>
    </source>
</evidence>
<dbReference type="Gene3D" id="2.30.36.70">
    <property type="entry name" value="Actin, Chain A, domain 2"/>
    <property type="match status" value="1"/>
</dbReference>
<dbReference type="SMART" id="SM00268">
    <property type="entry name" value="ACTIN"/>
    <property type="match status" value="1"/>
</dbReference>